<dbReference type="OrthoDB" id="344729at2"/>
<dbReference type="NCBIfam" id="NF041384">
    <property type="entry name" value="YHS_seleno_dom"/>
    <property type="match status" value="1"/>
</dbReference>
<proteinExistence type="predicted"/>
<dbReference type="EMBL" id="FXYD01000002">
    <property type="protein sequence ID" value="SMX37811.1"/>
    <property type="molecule type" value="Genomic_DNA"/>
</dbReference>
<organism evidence="2 3">
    <name type="scientific">Octadecabacter ascidiaceicola</name>
    <dbReference type="NCBI Taxonomy" id="1655543"/>
    <lineage>
        <taxon>Bacteria</taxon>
        <taxon>Pseudomonadati</taxon>
        <taxon>Pseudomonadota</taxon>
        <taxon>Alphaproteobacteria</taxon>
        <taxon>Rhodobacterales</taxon>
        <taxon>Roseobacteraceae</taxon>
        <taxon>Octadecabacter</taxon>
    </lineage>
</organism>
<keyword evidence="3" id="KW-1185">Reference proteome</keyword>
<dbReference type="RefSeq" id="WP_093995976.1">
    <property type="nucleotide sequence ID" value="NZ_FXYD01000002.1"/>
</dbReference>
<evidence type="ECO:0000313" key="2">
    <source>
        <dbReference type="EMBL" id="SMX37811.1"/>
    </source>
</evidence>
<evidence type="ECO:0000256" key="1">
    <source>
        <dbReference type="SAM" id="SignalP"/>
    </source>
</evidence>
<sequence>MLTRRMLLSAAAAAPAAAFFTRPAMAAEPYVFSEDGVAIRGADPVAYFTEAAPVIGSAGHALMWEGTTWHFASAENMEMFMANPTAYAPQYGGYCAFALSKGSLASTVPEAWTIHDDKLYLNYSVNVRQVWSEDIPGNIALADVQWPAILG</sequence>
<reference evidence="3" key="1">
    <citation type="submission" date="2017-05" db="EMBL/GenBank/DDBJ databases">
        <authorList>
            <person name="Rodrigo-Torres L."/>
            <person name="Arahal R. D."/>
            <person name="Lucena T."/>
        </authorList>
    </citation>
    <scope>NUCLEOTIDE SEQUENCE [LARGE SCALE GENOMIC DNA]</scope>
    <source>
        <strain evidence="3">CECT 8868</strain>
    </source>
</reference>
<dbReference type="AlphaFoldDB" id="A0A238K4G7"/>
<protein>
    <submittedName>
        <fullName evidence="2">YHS domain protein</fullName>
    </submittedName>
</protein>
<name>A0A238K4G7_9RHOB</name>
<dbReference type="InterPro" id="IPR006311">
    <property type="entry name" value="TAT_signal"/>
</dbReference>
<dbReference type="PROSITE" id="PS51318">
    <property type="entry name" value="TAT"/>
    <property type="match status" value="1"/>
</dbReference>
<feature type="chain" id="PRO_5012285800" evidence="1">
    <location>
        <begin position="27"/>
        <end position="151"/>
    </location>
</feature>
<feature type="signal peptide" evidence="1">
    <location>
        <begin position="1"/>
        <end position="26"/>
    </location>
</feature>
<evidence type="ECO:0000313" key="3">
    <source>
        <dbReference type="Proteomes" id="UP000203464"/>
    </source>
</evidence>
<keyword evidence="1" id="KW-0732">Signal</keyword>
<dbReference type="Proteomes" id="UP000203464">
    <property type="component" value="Unassembled WGS sequence"/>
</dbReference>
<accession>A0A238K4G7</accession>
<gene>
    <name evidence="2" type="ORF">OCA8868_01574</name>
</gene>